<gene>
    <name evidence="2" type="ORF">LLEC1_06396</name>
</gene>
<feature type="region of interest" description="Disordered" evidence="1">
    <location>
        <begin position="173"/>
        <end position="197"/>
    </location>
</feature>
<comment type="caution">
    <text evidence="2">The sequence shown here is derived from an EMBL/GenBank/DDBJ whole genome shotgun (WGS) entry which is preliminary data.</text>
</comment>
<accession>A0A179I5N0</accession>
<evidence type="ECO:0000313" key="2">
    <source>
        <dbReference type="EMBL" id="OAQ97562.1"/>
    </source>
</evidence>
<reference evidence="2 3" key="1">
    <citation type="submission" date="2016-03" db="EMBL/GenBank/DDBJ databases">
        <title>Fine-scale spatial genetic structure of a fungal parasite of coffee scale insects.</title>
        <authorList>
            <person name="Jackson D."/>
            <person name="Zemenick K.A."/>
            <person name="Malloure B."/>
            <person name="Quandt C.A."/>
            <person name="James T.Y."/>
        </authorList>
    </citation>
    <scope>NUCLEOTIDE SEQUENCE [LARGE SCALE GENOMIC DNA]</scope>
    <source>
        <strain evidence="2 3">UM487</strain>
    </source>
</reference>
<protein>
    <submittedName>
        <fullName evidence="2">Uncharacterized protein</fullName>
    </submittedName>
</protein>
<keyword evidence="3" id="KW-1185">Reference proteome</keyword>
<sequence>MQGVATVDRFRTTVLGTFSTNVSDCNLHSNPNCACRSLHDIFHPGSPSRLPPVACRLARWLPFLPAQPSIDHHRSSFATHIDSLPSSRIPQRALRLAHQVPRGDADNCHHKRRSAASSINSGGHITKFLPLERLRRLKRWARLFPRANSSRLPALPTNTCPGWRLSSLPRHELQDFHGRPPESPATGARRLSSSGSPSKHLIIAYTAPFALNRPTRPMAPRPRRTPAQAVVLAQHRGAPPAPGYDSSSPTMTI</sequence>
<organism evidence="2 3">
    <name type="scientific">Cordyceps confragosa</name>
    <name type="common">Lecanicillium lecanii</name>
    <dbReference type="NCBI Taxonomy" id="2714763"/>
    <lineage>
        <taxon>Eukaryota</taxon>
        <taxon>Fungi</taxon>
        <taxon>Dikarya</taxon>
        <taxon>Ascomycota</taxon>
        <taxon>Pezizomycotina</taxon>
        <taxon>Sordariomycetes</taxon>
        <taxon>Hypocreomycetidae</taxon>
        <taxon>Hypocreales</taxon>
        <taxon>Cordycipitaceae</taxon>
        <taxon>Akanthomyces</taxon>
    </lineage>
</organism>
<dbReference type="AlphaFoldDB" id="A0A179I5N0"/>
<name>A0A179I5N0_CORDF</name>
<evidence type="ECO:0000256" key="1">
    <source>
        <dbReference type="SAM" id="MobiDB-lite"/>
    </source>
</evidence>
<evidence type="ECO:0000313" key="3">
    <source>
        <dbReference type="Proteomes" id="UP000243081"/>
    </source>
</evidence>
<proteinExistence type="predicted"/>
<dbReference type="Proteomes" id="UP000243081">
    <property type="component" value="Unassembled WGS sequence"/>
</dbReference>
<dbReference type="EMBL" id="LUKN01003355">
    <property type="protein sequence ID" value="OAQ97562.1"/>
    <property type="molecule type" value="Genomic_DNA"/>
</dbReference>